<protein>
    <submittedName>
        <fullName evidence="1">Uncharacterized protein</fullName>
    </submittedName>
</protein>
<gene>
    <name evidence="1" type="ORF">GGP71_000140</name>
</gene>
<reference evidence="1" key="1">
    <citation type="submission" date="2022-08" db="EMBL/GenBank/DDBJ databases">
        <title>Genomic Encyclopedia of Type Strains, Phase V (KMG-V): Genome sequencing to study the core and pangenomes of soil and plant-associated prokaryotes.</title>
        <authorList>
            <person name="Whitman W."/>
        </authorList>
    </citation>
    <scope>NUCLEOTIDE SEQUENCE</scope>
    <source>
        <strain evidence="1">0</strain>
    </source>
</reference>
<evidence type="ECO:0000313" key="1">
    <source>
        <dbReference type="EMBL" id="MCS3676244.1"/>
    </source>
</evidence>
<dbReference type="Proteomes" id="UP001155027">
    <property type="component" value="Unassembled WGS sequence"/>
</dbReference>
<comment type="caution">
    <text evidence="1">The sequence shown here is derived from an EMBL/GenBank/DDBJ whole genome shotgun (WGS) entry which is preliminary data.</text>
</comment>
<name>A0A9X2TCQ8_9BACT</name>
<dbReference type="EMBL" id="JANUAU010000001">
    <property type="protein sequence ID" value="MCS3676244.1"/>
    <property type="molecule type" value="Genomic_DNA"/>
</dbReference>
<organism evidence="1 2">
    <name type="scientific">Salinibacter ruber</name>
    <dbReference type="NCBI Taxonomy" id="146919"/>
    <lineage>
        <taxon>Bacteria</taxon>
        <taxon>Pseudomonadati</taxon>
        <taxon>Rhodothermota</taxon>
        <taxon>Rhodothermia</taxon>
        <taxon>Rhodothermales</taxon>
        <taxon>Salinibacteraceae</taxon>
        <taxon>Salinibacter</taxon>
    </lineage>
</organism>
<sequence>MARILHDERTYRPHEYGSEEEFEDAVVSHSREIFGPNSVYFDIKKRLENENVLTIPDGYLLDFSFQHSPRLYIIENELVEHDPFRHIGQQLLKFATAYEESRHKLKQALSDEIQADSEKRTFIEERAAEADIRNVDVLLDEVIYGSQAAAIVVIDEITSDLENVLGQLTMGTDVVQLKTYVREDDLIHHVRPFQQDVRSAADDEESIDPEELDTVVVPARREGFEETFLGEDCWYKIGMASSMVEQVEYIAAYRTAPVSSITHYAEVASIEKYQDTGKYILHFKEPAEEIDRIPLPDGHEGIAPQGRQYTTFTRLIEAETLDGVFP</sequence>
<accession>A0A9X2TCQ8</accession>
<proteinExistence type="predicted"/>
<dbReference type="AlphaFoldDB" id="A0A9X2TCQ8"/>
<dbReference type="RefSeq" id="WP_259079099.1">
    <property type="nucleotide sequence ID" value="NZ_JANUAU010000001.1"/>
</dbReference>
<evidence type="ECO:0000313" key="2">
    <source>
        <dbReference type="Proteomes" id="UP001155027"/>
    </source>
</evidence>